<evidence type="ECO:0000313" key="4">
    <source>
        <dbReference type="RefSeq" id="XP_040966857.1"/>
    </source>
</evidence>
<keyword evidence="1" id="KW-0812">Transmembrane</keyword>
<keyword evidence="1" id="KW-0472">Membrane</keyword>
<reference evidence="4" key="2">
    <citation type="submission" date="2025-08" db="UniProtKB">
        <authorList>
            <consortium name="RefSeq"/>
        </authorList>
    </citation>
    <scope>IDENTIFICATION</scope>
</reference>
<dbReference type="PANTHER" id="PTHR37610">
    <property type="entry name" value="CCHC-TYPE DOMAIN-CONTAINING PROTEIN"/>
    <property type="match status" value="1"/>
</dbReference>
<organism evidence="3 4">
    <name type="scientific">Gossypium hirsutum</name>
    <name type="common">Upland cotton</name>
    <name type="synonym">Gossypium mexicanum</name>
    <dbReference type="NCBI Taxonomy" id="3635"/>
    <lineage>
        <taxon>Eukaryota</taxon>
        <taxon>Viridiplantae</taxon>
        <taxon>Streptophyta</taxon>
        <taxon>Embryophyta</taxon>
        <taxon>Tracheophyta</taxon>
        <taxon>Spermatophyta</taxon>
        <taxon>Magnoliopsida</taxon>
        <taxon>eudicotyledons</taxon>
        <taxon>Gunneridae</taxon>
        <taxon>Pentapetalae</taxon>
        <taxon>rosids</taxon>
        <taxon>malvids</taxon>
        <taxon>Malvales</taxon>
        <taxon>Malvaceae</taxon>
        <taxon>Malvoideae</taxon>
        <taxon>Gossypium</taxon>
    </lineage>
</organism>
<accession>A0ABM3BIH6</accession>
<reference evidence="3" key="1">
    <citation type="journal article" date="2020" name="Nat. Genet.">
        <title>Genomic diversifications of five Gossypium allopolyploid species and their impact on cotton improvement.</title>
        <authorList>
            <person name="Chen Z.J."/>
            <person name="Sreedasyam A."/>
            <person name="Ando A."/>
            <person name="Song Q."/>
            <person name="De Santiago L.M."/>
            <person name="Hulse-Kemp A.M."/>
            <person name="Ding M."/>
            <person name="Ye W."/>
            <person name="Kirkbride R.C."/>
            <person name="Jenkins J."/>
            <person name="Plott C."/>
            <person name="Lovell J."/>
            <person name="Lin Y.M."/>
            <person name="Vaughn R."/>
            <person name="Liu B."/>
            <person name="Simpson S."/>
            <person name="Scheffler B.E."/>
            <person name="Wen L."/>
            <person name="Saski C.A."/>
            <person name="Grover C.E."/>
            <person name="Hu G."/>
            <person name="Conover J.L."/>
            <person name="Carlson J.W."/>
            <person name="Shu S."/>
            <person name="Boston L.B."/>
            <person name="Williams M."/>
            <person name="Peterson D.G."/>
            <person name="McGee K."/>
            <person name="Jones D.C."/>
            <person name="Wendel J.F."/>
            <person name="Stelly D.M."/>
            <person name="Grimwood J."/>
            <person name="Schmutz J."/>
        </authorList>
    </citation>
    <scope>NUCLEOTIDE SEQUENCE [LARGE SCALE GENOMIC DNA]</scope>
    <source>
        <strain evidence="3">cv. TM-1</strain>
    </source>
</reference>
<dbReference type="GeneID" id="121227957"/>
<dbReference type="Proteomes" id="UP000818029">
    <property type="component" value="Chromosome A04"/>
</dbReference>
<proteinExistence type="predicted"/>
<name>A0ABM3BIH6_GOSHI</name>
<dbReference type="Pfam" id="PF14244">
    <property type="entry name" value="Retrotran_gag_3"/>
    <property type="match status" value="1"/>
</dbReference>
<feature type="domain" description="Retrotransposon Copia-like N-terminal" evidence="2">
    <location>
        <begin position="20"/>
        <end position="58"/>
    </location>
</feature>
<feature type="transmembrane region" description="Helical" evidence="1">
    <location>
        <begin position="72"/>
        <end position="96"/>
    </location>
</feature>
<evidence type="ECO:0000259" key="2">
    <source>
        <dbReference type="Pfam" id="PF14244"/>
    </source>
</evidence>
<evidence type="ECO:0000313" key="3">
    <source>
        <dbReference type="Proteomes" id="UP000818029"/>
    </source>
</evidence>
<dbReference type="InterPro" id="IPR029472">
    <property type="entry name" value="Copia-like_N"/>
</dbReference>
<dbReference type="RefSeq" id="XP_040966857.1">
    <property type="nucleotide sequence ID" value="XM_041110923.1"/>
</dbReference>
<gene>
    <name evidence="4" type="primary">LOC121227957</name>
</gene>
<evidence type="ECO:0000256" key="1">
    <source>
        <dbReference type="SAM" id="Phobius"/>
    </source>
</evidence>
<keyword evidence="1" id="KW-1133">Transmembrane helix</keyword>
<protein>
    <submittedName>
        <fullName evidence="4">Uncharacterized protein isoform X1</fullName>
    </submittedName>
</protein>
<dbReference type="PANTHER" id="PTHR37610:SF78">
    <property type="entry name" value="GAG-POLYPEPTIDE OF LTR COPIA-TYPE-RELATED"/>
    <property type="match status" value="1"/>
</dbReference>
<keyword evidence="3" id="KW-1185">Reference proteome</keyword>
<sequence length="246" mass="28254">MAVHQSSSLVIDFHHPLYLHPYDTPSTLRVSHQLLGFENYNIWTRSMEIALLAKNKVDQWKLLFLPKTNLDLLMVLVHKLIFQLIFILNGTIAMLLSSIGSSTPFAKNFQLVLFLLRVPVLFGRIFKNNTAKLMGPEFIISITLFLLTLKLNCDSILCSGFICSYFNIGTVPATSNYFVERFIYFYYCSHGWTFAMDGCCGLVRTCWSYYFHPHQLSSSLSHPHKFVNISFPIITSFMALHNDPHV</sequence>